<dbReference type="GO" id="GO:0016887">
    <property type="term" value="F:ATP hydrolysis activity"/>
    <property type="evidence" value="ECO:0007669"/>
    <property type="project" value="InterPro"/>
</dbReference>
<dbReference type="Pfam" id="PF00004">
    <property type="entry name" value="AAA"/>
    <property type="match status" value="1"/>
</dbReference>
<organism evidence="3 4">
    <name type="scientific">Phaeomoniella chlamydospora</name>
    <name type="common">Phaeoacremonium chlamydosporum</name>
    <dbReference type="NCBI Taxonomy" id="158046"/>
    <lineage>
        <taxon>Eukaryota</taxon>
        <taxon>Fungi</taxon>
        <taxon>Dikarya</taxon>
        <taxon>Ascomycota</taxon>
        <taxon>Pezizomycotina</taxon>
        <taxon>Eurotiomycetes</taxon>
        <taxon>Chaetothyriomycetidae</taxon>
        <taxon>Phaeomoniellales</taxon>
        <taxon>Phaeomoniellaceae</taxon>
        <taxon>Phaeomoniella</taxon>
    </lineage>
</organism>
<dbReference type="OrthoDB" id="10042665at2759"/>
<accession>A0A0G2F195</accession>
<reference evidence="3 4" key="2">
    <citation type="submission" date="2015-05" db="EMBL/GenBank/DDBJ databases">
        <authorList>
            <person name="Morales-Cruz A."/>
            <person name="Amrine K.C."/>
            <person name="Cantu D."/>
        </authorList>
    </citation>
    <scope>NUCLEOTIDE SEQUENCE [LARGE SCALE GENOMIC DNA]</scope>
    <source>
        <strain evidence="3">UCRPC4</strain>
    </source>
</reference>
<name>A0A0G2F195_PHACM</name>
<evidence type="ECO:0000259" key="2">
    <source>
        <dbReference type="SMART" id="SM00382"/>
    </source>
</evidence>
<dbReference type="Gene3D" id="3.40.50.300">
    <property type="entry name" value="P-loop containing nucleotide triphosphate hydrolases"/>
    <property type="match status" value="1"/>
</dbReference>
<feature type="compositionally biased region" description="Acidic residues" evidence="1">
    <location>
        <begin position="374"/>
        <end position="390"/>
    </location>
</feature>
<dbReference type="SMART" id="SM00382">
    <property type="entry name" value="AAA"/>
    <property type="match status" value="1"/>
</dbReference>
<dbReference type="AlphaFoldDB" id="A0A0G2F195"/>
<dbReference type="InterPro" id="IPR027417">
    <property type="entry name" value="P-loop_NTPase"/>
</dbReference>
<dbReference type="PANTHER" id="PTHR46411">
    <property type="entry name" value="FAMILY ATPASE, PUTATIVE-RELATED"/>
    <property type="match status" value="1"/>
</dbReference>
<dbReference type="GO" id="GO:0005524">
    <property type="term" value="F:ATP binding"/>
    <property type="evidence" value="ECO:0007669"/>
    <property type="project" value="InterPro"/>
</dbReference>
<comment type="caution">
    <text evidence="3">The sequence shown here is derived from an EMBL/GenBank/DDBJ whole genome shotgun (WGS) entry which is preliminary data.</text>
</comment>
<reference evidence="3 4" key="1">
    <citation type="submission" date="2015-05" db="EMBL/GenBank/DDBJ databases">
        <title>Distinctive expansion of gene families associated with plant cell wall degradation and secondary metabolism in the genomes of grapevine trunk pathogens.</title>
        <authorList>
            <person name="Lawrence D.P."/>
            <person name="Travadon R."/>
            <person name="Rolshausen P.E."/>
            <person name="Baumgartner K."/>
        </authorList>
    </citation>
    <scope>NUCLEOTIDE SEQUENCE [LARGE SCALE GENOMIC DNA]</scope>
    <source>
        <strain evidence="3">UCRPC4</strain>
    </source>
</reference>
<dbReference type="Pfam" id="PF22942">
    <property type="entry name" value="DUF7025"/>
    <property type="match status" value="1"/>
</dbReference>
<proteinExistence type="predicted"/>
<evidence type="ECO:0000313" key="3">
    <source>
        <dbReference type="EMBL" id="KKY28061.1"/>
    </source>
</evidence>
<keyword evidence="4" id="KW-1185">Reference proteome</keyword>
<protein>
    <submittedName>
        <fullName evidence="3">Putative atpase aaa+ type core</fullName>
    </submittedName>
</protein>
<gene>
    <name evidence="3" type="ORF">UCRPC4_g00684</name>
</gene>
<dbReference type="InterPro" id="IPR054289">
    <property type="entry name" value="DUF7025"/>
</dbReference>
<evidence type="ECO:0000313" key="4">
    <source>
        <dbReference type="Proteomes" id="UP000053317"/>
    </source>
</evidence>
<sequence>MDGGIEIIDHVEPIPIIDDPLFNVVEGGMKNKKNKKKKTKTKNPRGDVVDILVDKENEIDPGMEAATKDLYREHHYDPWGDWSPDDIDLDLEEDDVNRKYALIVRREKDPSKKSSLVVHSITVQSPLLKTVLEEAFEGYRGISTKLKNLTFDQPFHEFFYRWIMFRNLVDNCEDEPTKQHLDLLDKVISVEVRPHIETTADLLKNDLINYEYLWAIFEPDTVVYTQIGNEDRFFHLMDTQYTRSPGGFTFLLTCKYVETDGKHFGYCIATLEIDEFQGVVPISELPVVPAHMLPNYDELRDRLVTRGKKFRDFLGQHYKAYTGFSIRGSGFYGGNKQYLNNERIVIDPGLFGVHNSHLAPRLKPLDKDYQLSSESDDDDEPYSDVDDDSDTSSYRGMFHTQRRMMKRGRHNYTKAGSKLGATSEQNMNGADKENALSEDQLVLATPTVRGYCLTQKEWVRFYIDNIHDISFSKEAFEQLVLPYDYKEIILAFVESQISQTDQFDDIIQGKGKGIIMLLSGEPGVGKTLTAESVAEEMKRPLYSMSAGELGHTAEAVEVALRDVLEISTKWGAILLLDECDVFLEQRTISDIERNKLVSVFLRLLEYYQGVMFLTTNRISAFDAAFQSRIHLTINYPKLNLASKRHIWRTFVRPAAKPQSQQDEPANDTSQSPSRRYSANISDHSLDELAQLDLNGREIKNIVKTARLLASRKKTALEVEHIHTVLRVKNGAPGMEVDKERTLEVDRPGGK</sequence>
<feature type="region of interest" description="Disordered" evidence="1">
    <location>
        <begin position="653"/>
        <end position="679"/>
    </location>
</feature>
<feature type="region of interest" description="Disordered" evidence="1">
    <location>
        <begin position="364"/>
        <end position="400"/>
    </location>
</feature>
<feature type="compositionally biased region" description="Polar residues" evidence="1">
    <location>
        <begin position="657"/>
        <end position="679"/>
    </location>
</feature>
<dbReference type="Proteomes" id="UP000053317">
    <property type="component" value="Unassembled WGS sequence"/>
</dbReference>
<dbReference type="SUPFAM" id="SSF52540">
    <property type="entry name" value="P-loop containing nucleoside triphosphate hydrolases"/>
    <property type="match status" value="1"/>
</dbReference>
<dbReference type="InterPro" id="IPR003959">
    <property type="entry name" value="ATPase_AAA_core"/>
</dbReference>
<dbReference type="EMBL" id="LCWF01000017">
    <property type="protein sequence ID" value="KKY28061.1"/>
    <property type="molecule type" value="Genomic_DNA"/>
</dbReference>
<feature type="domain" description="AAA+ ATPase" evidence="2">
    <location>
        <begin position="512"/>
        <end position="639"/>
    </location>
</feature>
<evidence type="ECO:0000256" key="1">
    <source>
        <dbReference type="SAM" id="MobiDB-lite"/>
    </source>
</evidence>
<dbReference type="InterPro" id="IPR003593">
    <property type="entry name" value="AAA+_ATPase"/>
</dbReference>
<dbReference type="PANTHER" id="PTHR46411:SF3">
    <property type="entry name" value="AAA+ ATPASE DOMAIN-CONTAINING PROTEIN"/>
    <property type="match status" value="1"/>
</dbReference>
<dbReference type="CDD" id="cd19481">
    <property type="entry name" value="RecA-like_protease"/>
    <property type="match status" value="1"/>
</dbReference>